<dbReference type="eggNOG" id="COG2801">
    <property type="taxonomic scope" value="Bacteria"/>
</dbReference>
<feature type="region of interest" description="Disordered" evidence="1">
    <location>
        <begin position="1"/>
        <end position="47"/>
    </location>
</feature>
<reference evidence="2 3" key="1">
    <citation type="journal article" date="2012" name="J. Bacteriol.">
        <title>Genome sequence of Mycobacterium hassiacum DSM 44199, a rare source of heat-stable mycobacterial proteins.</title>
        <authorList>
            <person name="Tiago I."/>
            <person name="Maranha A."/>
            <person name="Mendes V."/>
            <person name="Alarico S."/>
            <person name="Moynihan P.J."/>
            <person name="Clarke A.J."/>
            <person name="Macedo-Ribeiro S."/>
            <person name="Pereira P.J."/>
            <person name="Empadinhas N."/>
        </authorList>
    </citation>
    <scope>NUCLEOTIDE SEQUENCE [LARGE SCALE GENOMIC DNA]</scope>
    <source>
        <strain evidence="3">DSM 44199 / CIP 105218 / JCM 12690 / 3849</strain>
    </source>
</reference>
<evidence type="ECO:0000256" key="1">
    <source>
        <dbReference type="SAM" id="MobiDB-lite"/>
    </source>
</evidence>
<evidence type="ECO:0000313" key="3">
    <source>
        <dbReference type="Proteomes" id="UP000006265"/>
    </source>
</evidence>
<organism evidence="2 3">
    <name type="scientific">Mycolicibacterium hassiacum (strain DSM 44199 / CIP 105218 / JCM 12690 / 3849)</name>
    <name type="common">Mycobacterium hassiacum</name>
    <dbReference type="NCBI Taxonomy" id="1122247"/>
    <lineage>
        <taxon>Bacteria</taxon>
        <taxon>Bacillati</taxon>
        <taxon>Actinomycetota</taxon>
        <taxon>Actinomycetes</taxon>
        <taxon>Mycobacteriales</taxon>
        <taxon>Mycobacteriaceae</taxon>
        <taxon>Mycolicibacterium</taxon>
    </lineage>
</organism>
<dbReference type="PATRIC" id="fig|1122247.3.peg.1152"/>
<comment type="caution">
    <text evidence="2">The sequence shown here is derived from an EMBL/GenBank/DDBJ whole genome shotgun (WGS) entry which is preliminary data.</text>
</comment>
<sequence>MDAVASANGPSPDRDSAGDPGIDGVRSADPLPHQRLSQIDRVTGERGRRYRPRIGTAFVHTANADHSRLAYANICADESAATAIAVLQRTVAWFAEHGVAVTRARR</sequence>
<accession>K5B948</accession>
<gene>
    <name evidence="2" type="ORF">C731_1195</name>
</gene>
<proteinExistence type="predicted"/>
<protein>
    <submittedName>
        <fullName evidence="2">Putative transposase</fullName>
    </submittedName>
</protein>
<keyword evidence="3" id="KW-1185">Reference proteome</keyword>
<name>K5B948_MYCHD</name>
<dbReference type="Proteomes" id="UP000006265">
    <property type="component" value="Unassembled WGS sequence"/>
</dbReference>
<dbReference type="OrthoDB" id="568335at2"/>
<dbReference type="AlphaFoldDB" id="K5B948"/>
<dbReference type="EMBL" id="AMRA01000028">
    <property type="protein sequence ID" value="EKF24823.1"/>
    <property type="molecule type" value="Genomic_DNA"/>
</dbReference>
<evidence type="ECO:0000313" key="2">
    <source>
        <dbReference type="EMBL" id="EKF24823.1"/>
    </source>
</evidence>